<reference evidence="3" key="1">
    <citation type="journal article" date="2006" name="PLoS Biol.">
        <title>Macronuclear genome sequence of the ciliate Tetrahymena thermophila, a model eukaryote.</title>
        <authorList>
            <person name="Eisen J.A."/>
            <person name="Coyne R.S."/>
            <person name="Wu M."/>
            <person name="Wu D."/>
            <person name="Thiagarajan M."/>
            <person name="Wortman J.R."/>
            <person name="Badger J.H."/>
            <person name="Ren Q."/>
            <person name="Amedeo P."/>
            <person name="Jones K.M."/>
            <person name="Tallon L.J."/>
            <person name="Delcher A.L."/>
            <person name="Salzberg S.L."/>
            <person name="Silva J.C."/>
            <person name="Haas B.J."/>
            <person name="Majoros W.H."/>
            <person name="Farzad M."/>
            <person name="Carlton J.M."/>
            <person name="Smith R.K. Jr."/>
            <person name="Garg J."/>
            <person name="Pearlman R.E."/>
            <person name="Karrer K.M."/>
            <person name="Sun L."/>
            <person name="Manning G."/>
            <person name="Elde N.C."/>
            <person name="Turkewitz A.P."/>
            <person name="Asai D.J."/>
            <person name="Wilkes D.E."/>
            <person name="Wang Y."/>
            <person name="Cai H."/>
            <person name="Collins K."/>
            <person name="Stewart B.A."/>
            <person name="Lee S.R."/>
            <person name="Wilamowska K."/>
            <person name="Weinberg Z."/>
            <person name="Ruzzo W.L."/>
            <person name="Wloga D."/>
            <person name="Gaertig J."/>
            <person name="Frankel J."/>
            <person name="Tsao C.-C."/>
            <person name="Gorovsky M.A."/>
            <person name="Keeling P.J."/>
            <person name="Waller R.F."/>
            <person name="Patron N.J."/>
            <person name="Cherry J.M."/>
            <person name="Stover N.A."/>
            <person name="Krieger C.J."/>
            <person name="del Toro C."/>
            <person name="Ryder H.F."/>
            <person name="Williamson S.C."/>
            <person name="Barbeau R.A."/>
            <person name="Hamilton E.P."/>
            <person name="Orias E."/>
        </authorList>
    </citation>
    <scope>NUCLEOTIDE SEQUENCE [LARGE SCALE GENOMIC DNA]</scope>
    <source>
        <strain evidence="3">SB210</strain>
    </source>
</reference>
<evidence type="ECO:0000313" key="2">
    <source>
        <dbReference type="EMBL" id="EWS71405.1"/>
    </source>
</evidence>
<feature type="transmembrane region" description="Helical" evidence="1">
    <location>
        <begin position="67"/>
        <end position="92"/>
    </location>
</feature>
<keyword evidence="1" id="KW-1133">Transmembrane helix</keyword>
<dbReference type="InParanoid" id="W7WX66"/>
<feature type="transmembrane region" description="Helical" evidence="1">
    <location>
        <begin position="186"/>
        <end position="212"/>
    </location>
</feature>
<evidence type="ECO:0000256" key="1">
    <source>
        <dbReference type="SAM" id="Phobius"/>
    </source>
</evidence>
<accession>W7WX66</accession>
<proteinExistence type="predicted"/>
<dbReference type="GeneID" id="24441799"/>
<keyword evidence="1 2" id="KW-0812">Transmembrane</keyword>
<dbReference type="RefSeq" id="XP_012656057.1">
    <property type="nucleotide sequence ID" value="XM_012800603.1"/>
</dbReference>
<feature type="transmembrane region" description="Helical" evidence="1">
    <location>
        <begin position="218"/>
        <end position="241"/>
    </location>
</feature>
<name>W7WX66_TETTS</name>
<protein>
    <submittedName>
        <fullName evidence="2">Transmembrane protein, putative</fullName>
    </submittedName>
</protein>
<feature type="transmembrane region" description="Helical" evidence="1">
    <location>
        <begin position="112"/>
        <end position="136"/>
    </location>
</feature>
<keyword evidence="3" id="KW-1185">Reference proteome</keyword>
<organism evidence="2 3">
    <name type="scientific">Tetrahymena thermophila (strain SB210)</name>
    <dbReference type="NCBI Taxonomy" id="312017"/>
    <lineage>
        <taxon>Eukaryota</taxon>
        <taxon>Sar</taxon>
        <taxon>Alveolata</taxon>
        <taxon>Ciliophora</taxon>
        <taxon>Intramacronucleata</taxon>
        <taxon>Oligohymenophorea</taxon>
        <taxon>Hymenostomatida</taxon>
        <taxon>Tetrahymenina</taxon>
        <taxon>Tetrahymenidae</taxon>
        <taxon>Tetrahymena</taxon>
    </lineage>
</organism>
<evidence type="ECO:0000313" key="3">
    <source>
        <dbReference type="Proteomes" id="UP000009168"/>
    </source>
</evidence>
<dbReference type="EMBL" id="GG662317">
    <property type="protein sequence ID" value="EWS71405.1"/>
    <property type="molecule type" value="Genomic_DNA"/>
</dbReference>
<dbReference type="AlphaFoldDB" id="W7WX66"/>
<keyword evidence="1" id="KW-0472">Membrane</keyword>
<gene>
    <name evidence="2" type="ORF">TTHERM_001144931</name>
</gene>
<sequence>MQEVIAFHVLQIAIYAPLKHNALLVSQIITYLLMVLAFLHVLLHLFLIVQLNLVIVVLIVQYHQEKIHVIAIMAILMLQAIVNYVLQIVLIVPHKILVRYAPQDITYFQMELVLIHVHLLLQMIILINIALVVLIVNFKQIHVLAILVTQIQEVIACHVDQIVINVPHKQHALYVLMGISCLQMELVFLIALLHSLWILLIRNVSAVVIALFKTKLVLVMFNIQMFQVFANSAHLIVINALHKQFVKFVPLDFTQQQIIPVFHSALLHLSKIQQILNVFVALIVPYKIKYVLVYHQDLQI</sequence>
<dbReference type="KEGG" id="tet:TTHERM_001144931"/>
<feature type="transmembrane region" description="Helical" evidence="1">
    <location>
        <begin position="28"/>
        <end position="60"/>
    </location>
</feature>
<dbReference type="Proteomes" id="UP000009168">
    <property type="component" value="Unassembled WGS sequence"/>
</dbReference>